<sequence>MIETCIRLLKFTNAWSFEILISTVSAILVLISSNFSNAKAVYLSDLLFRAMSKHFEPSRGVTGSVHVTSFRNTSPTFILSILFVLSTDSTVPLSGQYIGKPNFHAFTMSSTNDFLFMAVDLYNRF</sequence>
<protein>
    <submittedName>
        <fullName evidence="1">Uncharacterized protein</fullName>
    </submittedName>
</protein>
<accession>N1UP11</accession>
<proteinExistence type="predicted"/>
<comment type="caution">
    <text evidence="1">The sequence shown here is derived from an EMBL/GenBank/DDBJ whole genome shotgun (WGS) entry which is preliminary data.</text>
</comment>
<dbReference type="Proteomes" id="UP000012220">
    <property type="component" value="Unassembled WGS sequence"/>
</dbReference>
<evidence type="ECO:0000313" key="1">
    <source>
        <dbReference type="EMBL" id="EMY25561.1"/>
    </source>
</evidence>
<dbReference type="AlphaFoldDB" id="N1UP11"/>
<dbReference type="BioCyc" id="LINT1085541:G11IQ-274-MONOMER"/>
<evidence type="ECO:0000313" key="2">
    <source>
        <dbReference type="Proteomes" id="UP000012220"/>
    </source>
</evidence>
<name>N1UP11_LEPIR</name>
<dbReference type="EMBL" id="AHNY02000131">
    <property type="protein sequence ID" value="EMY25561.1"/>
    <property type="molecule type" value="Genomic_DNA"/>
</dbReference>
<reference evidence="1 2" key="1">
    <citation type="submission" date="2013-02" db="EMBL/GenBank/DDBJ databases">
        <authorList>
            <person name="Harkins D.M."/>
            <person name="Durkin A.S."/>
            <person name="Brinkac L.M."/>
            <person name="Haft D.H."/>
            <person name="Selengut J.D."/>
            <person name="Sanka R."/>
            <person name="DePew J."/>
            <person name="Purushe J."/>
            <person name="Picardeau M."/>
            <person name="Werts C."/>
            <person name="Goarant C."/>
            <person name="Vinetz J.M."/>
            <person name="Sutton G.G."/>
            <person name="Nierman W.C."/>
            <person name="Fouts D.E."/>
        </authorList>
    </citation>
    <scope>NUCLEOTIDE SEQUENCE [LARGE SCALE GENOMIC DNA]</scope>
    <source>
        <strain evidence="1 2">200703203</strain>
    </source>
</reference>
<gene>
    <name evidence="1" type="ORF">LEP1GSC115_1499</name>
</gene>
<organism evidence="1 2">
    <name type="scientific">Leptospira interrogans serovar Australis str. 200703203</name>
    <dbReference type="NCBI Taxonomy" id="1085541"/>
    <lineage>
        <taxon>Bacteria</taxon>
        <taxon>Pseudomonadati</taxon>
        <taxon>Spirochaetota</taxon>
        <taxon>Spirochaetia</taxon>
        <taxon>Leptospirales</taxon>
        <taxon>Leptospiraceae</taxon>
        <taxon>Leptospira</taxon>
    </lineage>
</organism>